<dbReference type="GO" id="GO:0006355">
    <property type="term" value="P:regulation of DNA-templated transcription"/>
    <property type="evidence" value="ECO:0007669"/>
    <property type="project" value="InterPro"/>
</dbReference>
<evidence type="ECO:0000313" key="8">
    <source>
        <dbReference type="EMBL" id="KZD05985.1"/>
    </source>
</evidence>
<keyword evidence="9" id="KW-1185">Reference proteome</keyword>
<sequence>MSKPTPRIALIEDNDDLREELVFFLQSKGLAAWGAASAEDFWKQLHRNPVDIVLVDLGLPGEDGFSVIEYLNEMSGFGLIVVSARGGQTDRLRGLTLGADVYLVKPVNFARLAEEIDKLWARIRGDGLSEDSSLQEAAQSSNWTLDAARSCLVAPDGGILRLTAQEFALLQILYRNPSQVYAKEILHDQLFEYDEHPETHRIDVILSRLRKKAREQRFRLPIRAIFGKGVVFIDS</sequence>
<comment type="caution">
    <text evidence="8">The sequence shown here is derived from an EMBL/GenBank/DDBJ whole genome shotgun (WGS) entry which is preliminary data.</text>
</comment>
<dbReference type="PANTHER" id="PTHR48111">
    <property type="entry name" value="REGULATOR OF RPOS"/>
    <property type="match status" value="1"/>
</dbReference>
<dbReference type="SUPFAM" id="SSF46894">
    <property type="entry name" value="C-terminal effector domain of the bipartite response regulators"/>
    <property type="match status" value="1"/>
</dbReference>
<dbReference type="Proteomes" id="UP000076400">
    <property type="component" value="Unassembled WGS sequence"/>
</dbReference>
<dbReference type="InterPro" id="IPR036388">
    <property type="entry name" value="WH-like_DNA-bd_sf"/>
</dbReference>
<feature type="DNA-binding region" description="OmpR/PhoB-type" evidence="5">
    <location>
        <begin position="135"/>
        <end position="234"/>
    </location>
</feature>
<dbReference type="SUPFAM" id="SSF52172">
    <property type="entry name" value="CheY-like"/>
    <property type="match status" value="1"/>
</dbReference>
<dbReference type="InterPro" id="IPR001789">
    <property type="entry name" value="Sig_transdc_resp-reg_receiver"/>
</dbReference>
<gene>
    <name evidence="8" type="ORF">AUP43_11245</name>
</gene>
<dbReference type="EMBL" id="LPXN01000126">
    <property type="protein sequence ID" value="KZD05985.1"/>
    <property type="molecule type" value="Genomic_DNA"/>
</dbReference>
<dbReference type="CDD" id="cd00383">
    <property type="entry name" value="trans_reg_C"/>
    <property type="match status" value="1"/>
</dbReference>
<keyword evidence="3" id="KW-0804">Transcription</keyword>
<protein>
    <submittedName>
        <fullName evidence="8">Two-component system response regulator</fullName>
    </submittedName>
</protein>
<dbReference type="InterPro" id="IPR011006">
    <property type="entry name" value="CheY-like_superfamily"/>
</dbReference>
<evidence type="ECO:0000256" key="4">
    <source>
        <dbReference type="PROSITE-ProRule" id="PRU00169"/>
    </source>
</evidence>
<name>A0A154VXL9_9PROT</name>
<dbReference type="SMART" id="SM00448">
    <property type="entry name" value="REC"/>
    <property type="match status" value="1"/>
</dbReference>
<dbReference type="GO" id="GO:0032993">
    <property type="term" value="C:protein-DNA complex"/>
    <property type="evidence" value="ECO:0007669"/>
    <property type="project" value="TreeGrafter"/>
</dbReference>
<dbReference type="PROSITE" id="PS51755">
    <property type="entry name" value="OMPR_PHOB"/>
    <property type="match status" value="1"/>
</dbReference>
<dbReference type="AlphaFoldDB" id="A0A154VXL9"/>
<dbReference type="Pfam" id="PF00072">
    <property type="entry name" value="Response_reg"/>
    <property type="match status" value="1"/>
</dbReference>
<dbReference type="GO" id="GO:0005829">
    <property type="term" value="C:cytosol"/>
    <property type="evidence" value="ECO:0007669"/>
    <property type="project" value="TreeGrafter"/>
</dbReference>
<dbReference type="RefSeq" id="WP_067557752.1">
    <property type="nucleotide sequence ID" value="NZ_LPXN01000126.1"/>
</dbReference>
<dbReference type="GO" id="GO:0000976">
    <property type="term" value="F:transcription cis-regulatory region binding"/>
    <property type="evidence" value="ECO:0007669"/>
    <property type="project" value="TreeGrafter"/>
</dbReference>
<evidence type="ECO:0000256" key="5">
    <source>
        <dbReference type="PROSITE-ProRule" id="PRU01091"/>
    </source>
</evidence>
<dbReference type="InterPro" id="IPR016032">
    <property type="entry name" value="Sig_transdc_resp-reg_C-effctor"/>
</dbReference>
<dbReference type="InterPro" id="IPR039420">
    <property type="entry name" value="WalR-like"/>
</dbReference>
<evidence type="ECO:0000256" key="2">
    <source>
        <dbReference type="ARBA" id="ARBA00023125"/>
    </source>
</evidence>
<dbReference type="STRING" id="580166.AUP43_11245"/>
<evidence type="ECO:0000313" key="9">
    <source>
        <dbReference type="Proteomes" id="UP000076400"/>
    </source>
</evidence>
<accession>A0A154VXL9</accession>
<proteinExistence type="predicted"/>
<keyword evidence="1" id="KW-0805">Transcription regulation</keyword>
<feature type="modified residue" description="4-aspartylphosphate" evidence="4">
    <location>
        <position position="56"/>
    </location>
</feature>
<dbReference type="GO" id="GO:0000156">
    <property type="term" value="F:phosphorelay response regulator activity"/>
    <property type="evidence" value="ECO:0007669"/>
    <property type="project" value="TreeGrafter"/>
</dbReference>
<evidence type="ECO:0000259" key="6">
    <source>
        <dbReference type="PROSITE" id="PS50110"/>
    </source>
</evidence>
<feature type="domain" description="Response regulatory" evidence="6">
    <location>
        <begin position="7"/>
        <end position="120"/>
    </location>
</feature>
<reference evidence="8 9" key="1">
    <citation type="submission" date="2015-12" db="EMBL/GenBank/DDBJ databases">
        <title>Genome sequence of Oceanibaculum pacificum MCCC 1A02656.</title>
        <authorList>
            <person name="Lu L."/>
            <person name="Lai Q."/>
            <person name="Shao Z."/>
            <person name="Qian P."/>
        </authorList>
    </citation>
    <scope>NUCLEOTIDE SEQUENCE [LARGE SCALE GENOMIC DNA]</scope>
    <source>
        <strain evidence="8 9">MCCC 1A02656</strain>
    </source>
</reference>
<keyword evidence="4" id="KW-0597">Phosphoprotein</keyword>
<dbReference type="SMART" id="SM00862">
    <property type="entry name" value="Trans_reg_C"/>
    <property type="match status" value="1"/>
</dbReference>
<keyword evidence="2 5" id="KW-0238">DNA-binding</keyword>
<dbReference type="OrthoDB" id="9784252at2"/>
<evidence type="ECO:0000256" key="3">
    <source>
        <dbReference type="ARBA" id="ARBA00023163"/>
    </source>
</evidence>
<dbReference type="InterPro" id="IPR001867">
    <property type="entry name" value="OmpR/PhoB-type_DNA-bd"/>
</dbReference>
<dbReference type="Gene3D" id="1.10.10.10">
    <property type="entry name" value="Winged helix-like DNA-binding domain superfamily/Winged helix DNA-binding domain"/>
    <property type="match status" value="1"/>
</dbReference>
<dbReference type="PROSITE" id="PS50110">
    <property type="entry name" value="RESPONSE_REGULATORY"/>
    <property type="match status" value="1"/>
</dbReference>
<evidence type="ECO:0000259" key="7">
    <source>
        <dbReference type="PROSITE" id="PS51755"/>
    </source>
</evidence>
<feature type="domain" description="OmpR/PhoB-type" evidence="7">
    <location>
        <begin position="135"/>
        <end position="234"/>
    </location>
</feature>
<dbReference type="Pfam" id="PF00486">
    <property type="entry name" value="Trans_reg_C"/>
    <property type="match status" value="1"/>
</dbReference>
<dbReference type="PANTHER" id="PTHR48111:SF67">
    <property type="entry name" value="TRANSCRIPTIONAL REGULATORY PROTEIN TCTD"/>
    <property type="match status" value="1"/>
</dbReference>
<dbReference type="Gene3D" id="3.40.50.2300">
    <property type="match status" value="1"/>
</dbReference>
<organism evidence="8 9">
    <name type="scientific">Oceanibaculum pacificum</name>
    <dbReference type="NCBI Taxonomy" id="580166"/>
    <lineage>
        <taxon>Bacteria</taxon>
        <taxon>Pseudomonadati</taxon>
        <taxon>Pseudomonadota</taxon>
        <taxon>Alphaproteobacteria</taxon>
        <taxon>Rhodospirillales</taxon>
        <taxon>Oceanibaculaceae</taxon>
        <taxon>Oceanibaculum</taxon>
    </lineage>
</organism>
<evidence type="ECO:0000256" key="1">
    <source>
        <dbReference type="ARBA" id="ARBA00023015"/>
    </source>
</evidence>